<evidence type="ECO:0000313" key="1">
    <source>
        <dbReference type="EMBL" id="AVZ77656.1"/>
    </source>
</evidence>
<proteinExistence type="predicted"/>
<accession>A0A2R4TEW1</accession>
<gene>
    <name evidence="1" type="ORF">SLUN_26270</name>
</gene>
<dbReference type="RefSeq" id="WP_108154947.1">
    <property type="nucleotide sequence ID" value="NZ_CP026304.1"/>
</dbReference>
<organism evidence="1 2">
    <name type="scientific">Streptomyces lunaelactis</name>
    <dbReference type="NCBI Taxonomy" id="1535768"/>
    <lineage>
        <taxon>Bacteria</taxon>
        <taxon>Bacillati</taxon>
        <taxon>Actinomycetota</taxon>
        <taxon>Actinomycetes</taxon>
        <taxon>Kitasatosporales</taxon>
        <taxon>Streptomycetaceae</taxon>
        <taxon>Streptomyces</taxon>
    </lineage>
</organism>
<dbReference type="AlphaFoldDB" id="A0A2R4TEW1"/>
<dbReference type="Gene3D" id="2.50.20.20">
    <property type="match status" value="1"/>
</dbReference>
<name>A0A2R4TEW1_9ACTN</name>
<keyword evidence="2" id="KW-1185">Reference proteome</keyword>
<sequence length="274" mass="27694">MAAQRKSLVTAVVWATAIAGPAGCAAGGEVKAKGSSEKKQAVAAPATKAPGDPFGGLTADQIADKAVASTKAARSVRMAGRVDSDGEQLTVDLAVDAKGSCTGRLGMQGGSAELRQVGKVMYLKGDDKFWEASLGAGSDSVTDLLKGRWIKVPPGSSDDMDDLCDLRAMIAEMDKNKAERQGMTKGPDAEVGGKPAATLVKKQPGGATITMYVAEEGPPYLLKVVKAGGDSPGTMVFTEHNRPVKAVAPPADEVVDLGNVGLESAAAAGAGAGG</sequence>
<dbReference type="Proteomes" id="UP000244201">
    <property type="component" value="Chromosome"/>
</dbReference>
<dbReference type="GeneID" id="55658760"/>
<dbReference type="KEGG" id="slk:SLUN_26270"/>
<protein>
    <recommendedName>
        <fullName evidence="3">Lipoprotein</fullName>
    </recommendedName>
</protein>
<reference evidence="1 2" key="1">
    <citation type="submission" date="2018-01" db="EMBL/GenBank/DDBJ databases">
        <title>Complete genome sequence of Streptomyces lunaelactis MM109T, a Ferroverdin A producer isolated from cave moonmilk deposits.</title>
        <authorList>
            <person name="Naome A."/>
            <person name="Martinet L."/>
            <person name="Maciejewska M."/>
            <person name="Anderssen S."/>
            <person name="Adam D."/>
            <person name="Tenconi E."/>
            <person name="Deflandre B."/>
            <person name="Arguelles-Arias A."/>
            <person name="Calusinska M."/>
            <person name="Copieters W."/>
            <person name="Karim L."/>
            <person name="Hanikenne M."/>
            <person name="Baurain D."/>
            <person name="van Wezel G."/>
            <person name="Smargiasso N."/>
            <person name="de Pauw E."/>
            <person name="Delfosse P."/>
            <person name="Rigali S."/>
        </authorList>
    </citation>
    <scope>NUCLEOTIDE SEQUENCE [LARGE SCALE GENOMIC DNA]</scope>
    <source>
        <strain evidence="1 2">MM109</strain>
    </source>
</reference>
<dbReference type="OrthoDB" id="3745543at2"/>
<evidence type="ECO:0000313" key="2">
    <source>
        <dbReference type="Proteomes" id="UP000244201"/>
    </source>
</evidence>
<dbReference type="EMBL" id="CP026304">
    <property type="protein sequence ID" value="AVZ77656.1"/>
    <property type="molecule type" value="Genomic_DNA"/>
</dbReference>
<evidence type="ECO:0008006" key="3">
    <source>
        <dbReference type="Google" id="ProtNLM"/>
    </source>
</evidence>